<dbReference type="WBParaSite" id="HPLM_0000924601-mRNA-1">
    <property type="protein sequence ID" value="HPLM_0000924601-mRNA-1"/>
    <property type="gene ID" value="HPLM_0000924601"/>
</dbReference>
<reference evidence="4" key="1">
    <citation type="submission" date="2017-02" db="UniProtKB">
        <authorList>
            <consortium name="WormBaseParasite"/>
        </authorList>
    </citation>
    <scope>IDENTIFICATION</scope>
</reference>
<dbReference type="EMBL" id="UZAF01017019">
    <property type="protein sequence ID" value="VDO36947.1"/>
    <property type="molecule type" value="Genomic_DNA"/>
</dbReference>
<evidence type="ECO:0000313" key="4">
    <source>
        <dbReference type="WBParaSite" id="HPLM_0000924601-mRNA-1"/>
    </source>
</evidence>
<evidence type="ECO:0000313" key="2">
    <source>
        <dbReference type="EMBL" id="VDO36947.1"/>
    </source>
</evidence>
<organism evidence="4">
    <name type="scientific">Haemonchus placei</name>
    <name type="common">Barber's pole worm</name>
    <dbReference type="NCBI Taxonomy" id="6290"/>
    <lineage>
        <taxon>Eukaryota</taxon>
        <taxon>Metazoa</taxon>
        <taxon>Ecdysozoa</taxon>
        <taxon>Nematoda</taxon>
        <taxon>Chromadorea</taxon>
        <taxon>Rhabditida</taxon>
        <taxon>Rhabditina</taxon>
        <taxon>Rhabditomorpha</taxon>
        <taxon>Strongyloidea</taxon>
        <taxon>Trichostrongylidae</taxon>
        <taxon>Haemonchus</taxon>
    </lineage>
</organism>
<reference evidence="2 3" key="2">
    <citation type="submission" date="2018-11" db="EMBL/GenBank/DDBJ databases">
        <authorList>
            <consortium name="Pathogen Informatics"/>
        </authorList>
    </citation>
    <scope>NUCLEOTIDE SEQUENCE [LARGE SCALE GENOMIC DNA]</scope>
    <source>
        <strain evidence="2 3">MHpl1</strain>
    </source>
</reference>
<feature type="compositionally biased region" description="Basic and acidic residues" evidence="1">
    <location>
        <begin position="7"/>
        <end position="40"/>
    </location>
</feature>
<proteinExistence type="predicted"/>
<evidence type="ECO:0000256" key="1">
    <source>
        <dbReference type="SAM" id="MobiDB-lite"/>
    </source>
</evidence>
<accession>A0A0N4WEZ9</accession>
<evidence type="ECO:0000313" key="3">
    <source>
        <dbReference type="Proteomes" id="UP000268014"/>
    </source>
</evidence>
<feature type="region of interest" description="Disordered" evidence="1">
    <location>
        <begin position="1"/>
        <end position="41"/>
    </location>
</feature>
<gene>
    <name evidence="2" type="ORF">HPLM_LOCUS9238</name>
</gene>
<protein>
    <submittedName>
        <fullName evidence="4">Fibrous sheath-interacting protein 1</fullName>
    </submittedName>
</protein>
<keyword evidence="3" id="KW-1185">Reference proteome</keyword>
<dbReference type="Proteomes" id="UP000268014">
    <property type="component" value="Unassembled WGS sequence"/>
</dbReference>
<sequence length="80" mass="9124">MASPEAEPQKEENHPSEHDLCEERMQRHLQDSDSPNKEFDETCPSFETFCPLSSSNSLTAIDNVSTVIDEGQLCKELQRR</sequence>
<dbReference type="AlphaFoldDB" id="A0A0N4WEZ9"/>
<name>A0A0N4WEZ9_HAEPC</name>